<dbReference type="Pfam" id="PF00486">
    <property type="entry name" value="Trans_reg_C"/>
    <property type="match status" value="1"/>
</dbReference>
<evidence type="ECO:0000259" key="10">
    <source>
        <dbReference type="PROSITE" id="PS50110"/>
    </source>
</evidence>
<dbReference type="PANTHER" id="PTHR48111:SF73">
    <property type="entry name" value="ALKALINE PHOSPHATASE SYNTHESIS TRANSCRIPTIONAL REGULATORY PROTEIN PHOP"/>
    <property type="match status" value="1"/>
</dbReference>
<name>B8I2S2_RUMCH</name>
<evidence type="ECO:0000313" key="12">
    <source>
        <dbReference type="EMBL" id="ACL76065.1"/>
    </source>
</evidence>
<dbReference type="KEGG" id="cce:Ccel_1714"/>
<dbReference type="Pfam" id="PF00072">
    <property type="entry name" value="Response_reg"/>
    <property type="match status" value="1"/>
</dbReference>
<dbReference type="GO" id="GO:0005829">
    <property type="term" value="C:cytosol"/>
    <property type="evidence" value="ECO:0007669"/>
    <property type="project" value="TreeGrafter"/>
</dbReference>
<feature type="modified residue" description="4-aspartylphosphate" evidence="8">
    <location>
        <position position="56"/>
    </location>
</feature>
<reference evidence="12 13" key="1">
    <citation type="submission" date="2009-01" db="EMBL/GenBank/DDBJ databases">
        <title>Complete sequence of Clostridium cellulolyticum H10.</title>
        <authorList>
            <consortium name="US DOE Joint Genome Institute"/>
            <person name="Lucas S."/>
            <person name="Copeland A."/>
            <person name="Lapidus A."/>
            <person name="Glavina del Rio T."/>
            <person name="Dalin E."/>
            <person name="Tice H."/>
            <person name="Bruce D."/>
            <person name="Goodwin L."/>
            <person name="Pitluck S."/>
            <person name="Chertkov O."/>
            <person name="Saunders E."/>
            <person name="Brettin T."/>
            <person name="Detter J.C."/>
            <person name="Han C."/>
            <person name="Larimer F."/>
            <person name="Land M."/>
            <person name="Hauser L."/>
            <person name="Kyrpides N."/>
            <person name="Ivanova N."/>
            <person name="Zhou J."/>
            <person name="Richardson P."/>
        </authorList>
    </citation>
    <scope>NUCLEOTIDE SEQUENCE [LARGE SCALE GENOMIC DNA]</scope>
    <source>
        <strain evidence="13">ATCC 35319 / DSM 5812 / JCM 6584 / H10</strain>
    </source>
</reference>
<evidence type="ECO:0000256" key="3">
    <source>
        <dbReference type="ARBA" id="ARBA00023012"/>
    </source>
</evidence>
<keyword evidence="6" id="KW-0804">Transcription</keyword>
<keyword evidence="13" id="KW-1185">Reference proteome</keyword>
<dbReference type="Gene3D" id="3.40.50.2300">
    <property type="match status" value="1"/>
</dbReference>
<dbReference type="GO" id="GO:0000976">
    <property type="term" value="F:transcription cis-regulatory region binding"/>
    <property type="evidence" value="ECO:0007669"/>
    <property type="project" value="TreeGrafter"/>
</dbReference>
<dbReference type="SMART" id="SM00862">
    <property type="entry name" value="Trans_reg_C"/>
    <property type="match status" value="1"/>
</dbReference>
<keyword evidence="5 9" id="KW-0238">DNA-binding</keyword>
<dbReference type="GO" id="GO:0032993">
    <property type="term" value="C:protein-DNA complex"/>
    <property type="evidence" value="ECO:0007669"/>
    <property type="project" value="TreeGrafter"/>
</dbReference>
<evidence type="ECO:0000259" key="11">
    <source>
        <dbReference type="PROSITE" id="PS51755"/>
    </source>
</evidence>
<gene>
    <name evidence="12" type="ordered locus">Ccel_1714</name>
</gene>
<dbReference type="GO" id="GO:0000156">
    <property type="term" value="F:phosphorelay response regulator activity"/>
    <property type="evidence" value="ECO:0007669"/>
    <property type="project" value="TreeGrafter"/>
</dbReference>
<comment type="function">
    <text evidence="7">May play the central regulatory role in sporulation. It may be an element of the effector pathway responsible for the activation of sporulation genes in response to nutritional stress. Spo0A may act in concert with spo0H (a sigma factor) to control the expression of some genes that are critical to the sporulation process.</text>
</comment>
<dbReference type="PROSITE" id="PS50110">
    <property type="entry name" value="RESPONSE_REGULATORY"/>
    <property type="match status" value="1"/>
</dbReference>
<dbReference type="SUPFAM" id="SSF46894">
    <property type="entry name" value="C-terminal effector domain of the bipartite response regulators"/>
    <property type="match status" value="1"/>
</dbReference>
<dbReference type="EMBL" id="CP001348">
    <property type="protein sequence ID" value="ACL76065.1"/>
    <property type="molecule type" value="Genomic_DNA"/>
</dbReference>
<dbReference type="InterPro" id="IPR001867">
    <property type="entry name" value="OmpR/PhoB-type_DNA-bd"/>
</dbReference>
<evidence type="ECO:0000313" key="13">
    <source>
        <dbReference type="Proteomes" id="UP000001349"/>
    </source>
</evidence>
<proteinExistence type="predicted"/>
<evidence type="ECO:0000256" key="5">
    <source>
        <dbReference type="ARBA" id="ARBA00023125"/>
    </source>
</evidence>
<evidence type="ECO:0000256" key="7">
    <source>
        <dbReference type="ARBA" id="ARBA00024867"/>
    </source>
</evidence>
<dbReference type="SMART" id="SM00448">
    <property type="entry name" value="REC"/>
    <property type="match status" value="1"/>
</dbReference>
<dbReference type="FunFam" id="1.10.10.10:FF:000018">
    <property type="entry name" value="DNA-binding response regulator ResD"/>
    <property type="match status" value="1"/>
</dbReference>
<dbReference type="GO" id="GO:0006355">
    <property type="term" value="P:regulation of DNA-templated transcription"/>
    <property type="evidence" value="ECO:0007669"/>
    <property type="project" value="InterPro"/>
</dbReference>
<dbReference type="InterPro" id="IPR039420">
    <property type="entry name" value="WalR-like"/>
</dbReference>
<evidence type="ECO:0000256" key="8">
    <source>
        <dbReference type="PROSITE-ProRule" id="PRU00169"/>
    </source>
</evidence>
<dbReference type="Proteomes" id="UP000001349">
    <property type="component" value="Chromosome"/>
</dbReference>
<dbReference type="PANTHER" id="PTHR48111">
    <property type="entry name" value="REGULATOR OF RPOS"/>
    <property type="match status" value="1"/>
</dbReference>
<keyword evidence="4" id="KW-0805">Transcription regulation</keyword>
<dbReference type="RefSeq" id="WP_015925180.1">
    <property type="nucleotide sequence ID" value="NC_011898.1"/>
</dbReference>
<evidence type="ECO:0000256" key="6">
    <source>
        <dbReference type="ARBA" id="ARBA00023163"/>
    </source>
</evidence>
<dbReference type="CDD" id="cd00383">
    <property type="entry name" value="trans_reg_C"/>
    <property type="match status" value="1"/>
</dbReference>
<evidence type="ECO:0000256" key="1">
    <source>
        <dbReference type="ARBA" id="ARBA00018672"/>
    </source>
</evidence>
<dbReference type="InterPro" id="IPR011006">
    <property type="entry name" value="CheY-like_superfamily"/>
</dbReference>
<dbReference type="PROSITE" id="PS51755">
    <property type="entry name" value="OMPR_PHOB"/>
    <property type="match status" value="1"/>
</dbReference>
<dbReference type="eggNOG" id="COG0745">
    <property type="taxonomic scope" value="Bacteria"/>
</dbReference>
<dbReference type="HOGENOM" id="CLU_000445_30_4_9"/>
<dbReference type="InterPro" id="IPR016032">
    <property type="entry name" value="Sig_transdc_resp-reg_C-effctor"/>
</dbReference>
<sequence length="234" mass="26431">MTDSARKILVVDDETKITEVVKSYLEHEGYKVYTAFNGKQAMNGYNEFNPDLIILDLMLPDISGEEICKRIRKISLVPIIMLTAKVSDDEVITGLDIGADDYVLKPFSPKQLLARVAAVLRRTVKESSEDNKSKIIFDNGNLVIDTFVHEIRKAGSIINLTPNEYRILITMAGYPKKTFTREELISMALGDDFEGFDRTVDTHIKNLRQKIEDDPKAPKYLVTVHGVGYRFAGE</sequence>
<accession>B8I2S2</accession>
<keyword evidence="3" id="KW-0902">Two-component regulatory system</keyword>
<keyword evidence="2 8" id="KW-0597">Phosphoprotein</keyword>
<dbReference type="InterPro" id="IPR001789">
    <property type="entry name" value="Sig_transdc_resp-reg_receiver"/>
</dbReference>
<evidence type="ECO:0000256" key="4">
    <source>
        <dbReference type="ARBA" id="ARBA00023015"/>
    </source>
</evidence>
<feature type="domain" description="OmpR/PhoB-type" evidence="11">
    <location>
        <begin position="134"/>
        <end position="233"/>
    </location>
</feature>
<dbReference type="FunFam" id="3.40.50.2300:FF:000001">
    <property type="entry name" value="DNA-binding response regulator PhoB"/>
    <property type="match status" value="1"/>
</dbReference>
<dbReference type="STRING" id="394503.Ccel_1714"/>
<evidence type="ECO:0000256" key="9">
    <source>
        <dbReference type="PROSITE-ProRule" id="PRU01091"/>
    </source>
</evidence>
<dbReference type="SUPFAM" id="SSF52172">
    <property type="entry name" value="CheY-like"/>
    <property type="match status" value="1"/>
</dbReference>
<protein>
    <recommendedName>
        <fullName evidence="1">Stage 0 sporulation protein A homolog</fullName>
    </recommendedName>
</protein>
<evidence type="ECO:0000256" key="2">
    <source>
        <dbReference type="ARBA" id="ARBA00022553"/>
    </source>
</evidence>
<organism evidence="12 13">
    <name type="scientific">Ruminiclostridium cellulolyticum (strain ATCC 35319 / DSM 5812 / JCM 6584 / H10)</name>
    <name type="common">Clostridium cellulolyticum</name>
    <dbReference type="NCBI Taxonomy" id="394503"/>
    <lineage>
        <taxon>Bacteria</taxon>
        <taxon>Bacillati</taxon>
        <taxon>Bacillota</taxon>
        <taxon>Clostridia</taxon>
        <taxon>Eubacteriales</taxon>
        <taxon>Oscillospiraceae</taxon>
        <taxon>Ruminiclostridium</taxon>
    </lineage>
</organism>
<dbReference type="OrthoDB" id="9790442at2"/>
<dbReference type="Gene3D" id="6.10.250.690">
    <property type="match status" value="1"/>
</dbReference>
<dbReference type="InterPro" id="IPR036388">
    <property type="entry name" value="WH-like_DNA-bd_sf"/>
</dbReference>
<feature type="DNA-binding region" description="OmpR/PhoB-type" evidence="9">
    <location>
        <begin position="134"/>
        <end position="233"/>
    </location>
</feature>
<dbReference type="Gene3D" id="1.10.10.10">
    <property type="entry name" value="Winged helix-like DNA-binding domain superfamily/Winged helix DNA-binding domain"/>
    <property type="match status" value="1"/>
</dbReference>
<dbReference type="AlphaFoldDB" id="B8I2S2"/>
<feature type="domain" description="Response regulatory" evidence="10">
    <location>
        <begin position="7"/>
        <end position="120"/>
    </location>
</feature>